<dbReference type="PANTHER" id="PTHR24171">
    <property type="entry name" value="ANKYRIN REPEAT DOMAIN-CONTAINING PROTEIN 39-RELATED"/>
    <property type="match status" value="1"/>
</dbReference>
<organism evidence="5 6">
    <name type="scientific">Aaosphaeria arxii CBS 175.79</name>
    <dbReference type="NCBI Taxonomy" id="1450172"/>
    <lineage>
        <taxon>Eukaryota</taxon>
        <taxon>Fungi</taxon>
        <taxon>Dikarya</taxon>
        <taxon>Ascomycota</taxon>
        <taxon>Pezizomycotina</taxon>
        <taxon>Dothideomycetes</taxon>
        <taxon>Pleosporomycetidae</taxon>
        <taxon>Pleosporales</taxon>
        <taxon>Pleosporales incertae sedis</taxon>
        <taxon>Aaosphaeria</taxon>
    </lineage>
</organism>
<gene>
    <name evidence="5" type="ORF">BU24DRAFT_448374</name>
</gene>
<dbReference type="Pfam" id="PF24120">
    <property type="entry name" value="SsdA_C"/>
    <property type="match status" value="1"/>
</dbReference>
<dbReference type="SUPFAM" id="SSF48403">
    <property type="entry name" value="Ankyrin repeat"/>
    <property type="match status" value="1"/>
</dbReference>
<name>A0A6A5Y392_9PLEO</name>
<dbReference type="PROSITE" id="PS50088">
    <property type="entry name" value="ANK_REPEAT"/>
    <property type="match status" value="2"/>
</dbReference>
<dbReference type="InterPro" id="IPR036770">
    <property type="entry name" value="Ankyrin_rpt-contain_sf"/>
</dbReference>
<feature type="repeat" description="ANK" evidence="3">
    <location>
        <begin position="212"/>
        <end position="244"/>
    </location>
</feature>
<feature type="domain" description="Single-strand DNA deaminase toxin A-like C-terminal" evidence="4">
    <location>
        <begin position="354"/>
        <end position="415"/>
    </location>
</feature>
<keyword evidence="2 3" id="KW-0040">ANK repeat</keyword>
<dbReference type="SMART" id="SM00248">
    <property type="entry name" value="ANK"/>
    <property type="match status" value="2"/>
</dbReference>
<evidence type="ECO:0000256" key="2">
    <source>
        <dbReference type="ARBA" id="ARBA00023043"/>
    </source>
</evidence>
<dbReference type="Gene3D" id="1.25.40.20">
    <property type="entry name" value="Ankyrin repeat-containing domain"/>
    <property type="match status" value="1"/>
</dbReference>
<sequence length="570" mass="64414">MSAMSCPKIEVLRWNASSVYVKCPYCDEEHRHGVSLPGMRTSGCQPGGQYEFIFPIDEKTGRVGYEIDKSRACFVKAGSQADQQDEVIHSSDQDERVLAGLFHYKMRISTTKPKPGPVLNLYDDSKEFKTINLPNGDSFEQKRILDAISDCVLGNLPAITQYLNTSAEANLFLHGRGHAGNTTLIRAAAEKSHEMVSLLLQHGADANATDEHGRSALMEAALWGRTGNVEALLKGNADKRLRDNEGRCAVDLAQPAPKNEEERYRRSQFAAADNVLECNRHRRSIVVLLGDSNADKQYQYTEPPSESERIKYSFKKSQSEMAITLHGPIRSYPVPRISKTAAVLDRGGQFKQISATSGWGVDALPPSPTNRPHWVEQVYHIASVVGHVLPDAPNPDWDQDRSGQYYASHAEKKLIAYFIERHVFLPQDRQPDRNLEDSIIEIEDIIAEGEDSFATWKKLFEADDRLLGDAYDAREVERLKHEIHVVEEELLRLESDDKVAAMRVQEEKRSTFLEKEKMHQHLIELSEAAPLLSLKRAVILSSNPICKDCDMFMERVNRWFHLNIEMTLCT</sequence>
<evidence type="ECO:0000256" key="3">
    <source>
        <dbReference type="PROSITE-ProRule" id="PRU00023"/>
    </source>
</evidence>
<keyword evidence="6" id="KW-1185">Reference proteome</keyword>
<evidence type="ECO:0000259" key="4">
    <source>
        <dbReference type="Pfam" id="PF24120"/>
    </source>
</evidence>
<dbReference type="GeneID" id="54288280"/>
<dbReference type="Proteomes" id="UP000799778">
    <property type="component" value="Unassembled WGS sequence"/>
</dbReference>
<reference evidence="5" key="1">
    <citation type="journal article" date="2020" name="Stud. Mycol.">
        <title>101 Dothideomycetes genomes: a test case for predicting lifestyles and emergence of pathogens.</title>
        <authorList>
            <person name="Haridas S."/>
            <person name="Albert R."/>
            <person name="Binder M."/>
            <person name="Bloem J."/>
            <person name="Labutti K."/>
            <person name="Salamov A."/>
            <person name="Andreopoulos B."/>
            <person name="Baker S."/>
            <person name="Barry K."/>
            <person name="Bills G."/>
            <person name="Bluhm B."/>
            <person name="Cannon C."/>
            <person name="Castanera R."/>
            <person name="Culley D."/>
            <person name="Daum C."/>
            <person name="Ezra D."/>
            <person name="Gonzalez J."/>
            <person name="Henrissat B."/>
            <person name="Kuo A."/>
            <person name="Liang C."/>
            <person name="Lipzen A."/>
            <person name="Lutzoni F."/>
            <person name="Magnuson J."/>
            <person name="Mondo S."/>
            <person name="Nolan M."/>
            <person name="Ohm R."/>
            <person name="Pangilinan J."/>
            <person name="Park H.-J."/>
            <person name="Ramirez L."/>
            <person name="Alfaro M."/>
            <person name="Sun H."/>
            <person name="Tritt A."/>
            <person name="Yoshinaga Y."/>
            <person name="Zwiers L.-H."/>
            <person name="Turgeon B."/>
            <person name="Goodwin S."/>
            <person name="Spatafora J."/>
            <person name="Crous P."/>
            <person name="Grigoriev I."/>
        </authorList>
    </citation>
    <scope>NUCLEOTIDE SEQUENCE</scope>
    <source>
        <strain evidence="5">CBS 175.79</strain>
    </source>
</reference>
<dbReference type="GO" id="GO:0004842">
    <property type="term" value="F:ubiquitin-protein transferase activity"/>
    <property type="evidence" value="ECO:0007669"/>
    <property type="project" value="TreeGrafter"/>
</dbReference>
<keyword evidence="1" id="KW-0677">Repeat</keyword>
<dbReference type="Pfam" id="PF12796">
    <property type="entry name" value="Ank_2"/>
    <property type="match status" value="1"/>
</dbReference>
<dbReference type="RefSeq" id="XP_033388344.1">
    <property type="nucleotide sequence ID" value="XM_033530883.1"/>
</dbReference>
<evidence type="ECO:0000313" key="6">
    <source>
        <dbReference type="Proteomes" id="UP000799778"/>
    </source>
</evidence>
<dbReference type="InterPro" id="IPR002110">
    <property type="entry name" value="Ankyrin_rpt"/>
</dbReference>
<dbReference type="AlphaFoldDB" id="A0A6A5Y392"/>
<accession>A0A6A5Y392</accession>
<dbReference type="GO" id="GO:0085020">
    <property type="term" value="P:protein K6-linked ubiquitination"/>
    <property type="evidence" value="ECO:0007669"/>
    <property type="project" value="TreeGrafter"/>
</dbReference>
<dbReference type="OrthoDB" id="5337793at2759"/>
<dbReference type="PROSITE" id="PS50297">
    <property type="entry name" value="ANK_REP_REGION"/>
    <property type="match status" value="1"/>
</dbReference>
<dbReference type="InterPro" id="IPR057517">
    <property type="entry name" value="SsdA-like_C"/>
</dbReference>
<protein>
    <recommendedName>
        <fullName evidence="4">Single-strand DNA deaminase toxin A-like C-terminal domain-containing protein</fullName>
    </recommendedName>
</protein>
<evidence type="ECO:0000256" key="1">
    <source>
        <dbReference type="ARBA" id="ARBA00022737"/>
    </source>
</evidence>
<dbReference type="PANTHER" id="PTHR24171:SF11">
    <property type="entry name" value="26S PROTEASOME NON-ATPASE REGULATORY SUBUNIT 10"/>
    <property type="match status" value="1"/>
</dbReference>
<proteinExistence type="predicted"/>
<dbReference type="EMBL" id="ML978067">
    <property type="protein sequence ID" value="KAF2020005.1"/>
    <property type="molecule type" value="Genomic_DNA"/>
</dbReference>
<evidence type="ECO:0000313" key="5">
    <source>
        <dbReference type="EMBL" id="KAF2020005.1"/>
    </source>
</evidence>
<feature type="repeat" description="ANK" evidence="3">
    <location>
        <begin position="179"/>
        <end position="211"/>
    </location>
</feature>